<keyword evidence="2" id="KW-0732">Signal</keyword>
<dbReference type="eggNOG" id="COG1538">
    <property type="taxonomic scope" value="Bacteria"/>
</dbReference>
<dbReference type="SUPFAM" id="SSF56954">
    <property type="entry name" value="Outer membrane efflux proteins (OEP)"/>
    <property type="match status" value="1"/>
</dbReference>
<organism evidence="3 4">
    <name type="scientific">Novosphingobium pentaromativorans US6-1</name>
    <dbReference type="NCBI Taxonomy" id="1088721"/>
    <lineage>
        <taxon>Bacteria</taxon>
        <taxon>Pseudomonadati</taxon>
        <taxon>Pseudomonadota</taxon>
        <taxon>Alphaproteobacteria</taxon>
        <taxon>Sphingomonadales</taxon>
        <taxon>Sphingomonadaceae</taxon>
        <taxon>Novosphingobium</taxon>
    </lineage>
</organism>
<dbReference type="Proteomes" id="UP000004030">
    <property type="component" value="Unassembled WGS sequence"/>
</dbReference>
<dbReference type="RefSeq" id="WP_007015403.1">
    <property type="nucleotide sequence ID" value="NZ_AGFM01000075.1"/>
</dbReference>
<dbReference type="OrthoDB" id="9791261at2"/>
<feature type="signal peptide" evidence="2">
    <location>
        <begin position="1"/>
        <end position="20"/>
    </location>
</feature>
<dbReference type="GO" id="GO:0015562">
    <property type="term" value="F:efflux transmembrane transporter activity"/>
    <property type="evidence" value="ECO:0007669"/>
    <property type="project" value="InterPro"/>
</dbReference>
<accession>G6EJH4</accession>
<name>G6EJH4_9SPHN</name>
<evidence type="ECO:0000313" key="4">
    <source>
        <dbReference type="Proteomes" id="UP000004030"/>
    </source>
</evidence>
<dbReference type="Pfam" id="PF02321">
    <property type="entry name" value="OEP"/>
    <property type="match status" value="2"/>
</dbReference>
<dbReference type="PANTHER" id="PTHR30203:SF24">
    <property type="entry name" value="BLR4935 PROTEIN"/>
    <property type="match status" value="1"/>
</dbReference>
<comment type="similarity">
    <text evidence="1">Belongs to the outer membrane factor (OMF) (TC 1.B.17) family.</text>
</comment>
<evidence type="ECO:0000313" key="3">
    <source>
        <dbReference type="EMBL" id="EHJ58553.1"/>
    </source>
</evidence>
<dbReference type="EMBL" id="AGFM01000075">
    <property type="protein sequence ID" value="EHJ58553.1"/>
    <property type="molecule type" value="Genomic_DNA"/>
</dbReference>
<sequence>MHRVIAALLAVASCAAIAHAQTSPSPPSSSPPFTLERALIAAGASSPSLEVADAGVRAAGAARTVAGLRPNPQVQVQVENVGGSGLYRGTQSAETTTGLALPIELGGKRSARIAVADSRRDRARIEAAIVEADLRERVTMAYVAAVSAERRVAVARQLAEFANRGFSAASTRVTAGAASPIEQQRADVERVNANVAFDRAVREAVVAKENLARLIGEPIAGELDVAWFDRVGTYGPAVPVSAQGTLIIAAAEADVTTADALVRLARSQRVPDVTLNAGARRLSASGDTAAIFGLSIPFPLFNNGRAAVSQAESERLQVDARRRVTLLETEQTIASVQAELANAAASARAAGGPALSAATEAARIARIGYAQGRFSQLDLLVAERTLADTNGAFVDALVAYHDAEARLARLTVPAPVIAETPQ</sequence>
<evidence type="ECO:0000256" key="1">
    <source>
        <dbReference type="ARBA" id="ARBA00007613"/>
    </source>
</evidence>
<comment type="caution">
    <text evidence="3">The sequence shown here is derived from an EMBL/GenBank/DDBJ whole genome shotgun (WGS) entry which is preliminary data.</text>
</comment>
<protein>
    <submittedName>
        <fullName evidence="3">Outer membrane efflux protein</fullName>
    </submittedName>
</protein>
<dbReference type="PATRIC" id="fig|1088721.3.peg.4426"/>
<dbReference type="InterPro" id="IPR010131">
    <property type="entry name" value="MdtP/NodT-like"/>
</dbReference>
<proteinExistence type="inferred from homology"/>
<dbReference type="Gene3D" id="1.20.1600.10">
    <property type="entry name" value="Outer membrane efflux proteins (OEP)"/>
    <property type="match status" value="1"/>
</dbReference>
<gene>
    <name evidence="3" type="ORF">NSU_4495</name>
</gene>
<dbReference type="KEGG" id="npn:JI59_23105"/>
<dbReference type="AlphaFoldDB" id="G6EJH4"/>
<evidence type="ECO:0000256" key="2">
    <source>
        <dbReference type="SAM" id="SignalP"/>
    </source>
</evidence>
<reference evidence="3 4" key="1">
    <citation type="journal article" date="2012" name="J. Bacteriol.">
        <title>Genome sequence of benzo(a)pyrene-degrading bacterium Novosphingobium pentaromativorans US6-1.</title>
        <authorList>
            <person name="Luo Y.R."/>
            <person name="Kang S.G."/>
            <person name="Kim S.J."/>
            <person name="Kim M.R."/>
            <person name="Li N."/>
            <person name="Lee J.H."/>
            <person name="Kwon K.K."/>
        </authorList>
    </citation>
    <scope>NUCLEOTIDE SEQUENCE [LARGE SCALE GENOMIC DNA]</scope>
    <source>
        <strain evidence="3 4">US6-1</strain>
    </source>
</reference>
<keyword evidence="4" id="KW-1185">Reference proteome</keyword>
<feature type="chain" id="PRO_5003488339" evidence="2">
    <location>
        <begin position="21"/>
        <end position="422"/>
    </location>
</feature>
<dbReference type="InterPro" id="IPR003423">
    <property type="entry name" value="OMP_efflux"/>
</dbReference>
<dbReference type="PANTHER" id="PTHR30203">
    <property type="entry name" value="OUTER MEMBRANE CATION EFFLUX PROTEIN"/>
    <property type="match status" value="1"/>
</dbReference>